<evidence type="ECO:0000313" key="1">
    <source>
        <dbReference type="EMBL" id="EHB17208.1"/>
    </source>
</evidence>
<protein>
    <submittedName>
        <fullName evidence="1">Leucine-rich PPR motif-containing protein, mitochondrial</fullName>
    </submittedName>
</protein>
<dbReference type="AlphaFoldDB" id="G5C6P5"/>
<name>G5C6P5_HETGA</name>
<evidence type="ECO:0000313" key="2">
    <source>
        <dbReference type="Proteomes" id="UP000006813"/>
    </source>
</evidence>
<dbReference type="EMBL" id="JH173570">
    <property type="protein sequence ID" value="EHB17208.1"/>
    <property type="molecule type" value="Genomic_DNA"/>
</dbReference>
<gene>
    <name evidence="1" type="ORF">GW7_13996</name>
</gene>
<accession>G5C6P5</accession>
<dbReference type="InParanoid" id="G5C6P5"/>
<organism evidence="1 2">
    <name type="scientific">Heterocephalus glaber</name>
    <name type="common">Naked mole rat</name>
    <dbReference type="NCBI Taxonomy" id="10181"/>
    <lineage>
        <taxon>Eukaryota</taxon>
        <taxon>Metazoa</taxon>
        <taxon>Chordata</taxon>
        <taxon>Craniata</taxon>
        <taxon>Vertebrata</taxon>
        <taxon>Euteleostomi</taxon>
        <taxon>Mammalia</taxon>
        <taxon>Eutheria</taxon>
        <taxon>Euarchontoglires</taxon>
        <taxon>Glires</taxon>
        <taxon>Rodentia</taxon>
        <taxon>Hystricomorpha</taxon>
        <taxon>Bathyergidae</taxon>
        <taxon>Heterocephalus</taxon>
    </lineage>
</organism>
<proteinExistence type="predicted"/>
<reference evidence="1 2" key="1">
    <citation type="journal article" date="2011" name="Nature">
        <title>Genome sequencing reveals insights into physiology and longevity of the naked mole rat.</title>
        <authorList>
            <person name="Kim E.B."/>
            <person name="Fang X."/>
            <person name="Fushan A.A."/>
            <person name="Huang Z."/>
            <person name="Lobanov A.V."/>
            <person name="Han L."/>
            <person name="Marino S.M."/>
            <person name="Sun X."/>
            <person name="Turanov A.A."/>
            <person name="Yang P."/>
            <person name="Yim S.H."/>
            <person name="Zhao X."/>
            <person name="Kasaikina M.V."/>
            <person name="Stoletzki N."/>
            <person name="Peng C."/>
            <person name="Polak P."/>
            <person name="Xiong Z."/>
            <person name="Kiezun A."/>
            <person name="Zhu Y."/>
            <person name="Chen Y."/>
            <person name="Kryukov G.V."/>
            <person name="Zhang Q."/>
            <person name="Peshkin L."/>
            <person name="Yang L."/>
            <person name="Bronson R.T."/>
            <person name="Buffenstein R."/>
            <person name="Wang B."/>
            <person name="Han C."/>
            <person name="Li Q."/>
            <person name="Chen L."/>
            <person name="Zhao W."/>
            <person name="Sunyaev S.R."/>
            <person name="Park T.J."/>
            <person name="Zhang G."/>
            <person name="Wang J."/>
            <person name="Gladyshev V.N."/>
        </authorList>
    </citation>
    <scope>NUCLEOTIDE SEQUENCE [LARGE SCALE GENOMIC DNA]</scope>
</reference>
<dbReference type="Proteomes" id="UP000006813">
    <property type="component" value="Unassembled WGS sequence"/>
</dbReference>
<sequence>MEVKVVAETYIKGFTLNDVANSLLIVTQVRWDYLKEALTILKTALDLDQTPSKLSVTHLIQVFVSKGDVQSIEATQKMVSGHDSIRLSGMIFINNVALAQIKNNNIDVAVENIENMLTSGNQTIEPQYFGLSYLFRKTIEEQIEPEVEKISIMAERLANQIAVHK</sequence>
<dbReference type="STRING" id="10181.G5C6P5"/>